<accession>A0ABU9XBV9</accession>
<sequence length="46" mass="5384">MEKEILIDDLKRILKSSPDKTGHDGTRFFIFSYDEIEGIIEVLENQ</sequence>
<reference evidence="1 2" key="1">
    <citation type="submission" date="2024-05" db="EMBL/GenBank/DDBJ databases">
        <authorList>
            <person name="Haq I."/>
            <person name="Ullah Z."/>
            <person name="Ahmad R."/>
            <person name="Li M."/>
            <person name="Tong Y."/>
        </authorList>
    </citation>
    <scope>NUCLEOTIDE SEQUENCE [LARGE SCALE GENOMIC DNA]</scope>
    <source>
        <strain evidence="1 2">16A2E</strain>
    </source>
</reference>
<proteinExistence type="predicted"/>
<comment type="caution">
    <text evidence="1">The sequence shown here is derived from an EMBL/GenBank/DDBJ whole genome shotgun (WGS) entry which is preliminary data.</text>
</comment>
<name>A0ABU9XBV9_9BACI</name>
<dbReference type="Proteomes" id="UP001444625">
    <property type="component" value="Unassembled WGS sequence"/>
</dbReference>
<dbReference type="RefSeq" id="WP_345823205.1">
    <property type="nucleotide sequence ID" value="NZ_JBDIML010000001.1"/>
</dbReference>
<evidence type="ECO:0000313" key="2">
    <source>
        <dbReference type="Proteomes" id="UP001444625"/>
    </source>
</evidence>
<keyword evidence="2" id="KW-1185">Reference proteome</keyword>
<gene>
    <name evidence="1" type="ORF">ABC228_00900</name>
</gene>
<organism evidence="1 2">
    <name type="scientific">Ornithinibacillus xuwenensis</name>
    <dbReference type="NCBI Taxonomy" id="3144668"/>
    <lineage>
        <taxon>Bacteria</taxon>
        <taxon>Bacillati</taxon>
        <taxon>Bacillota</taxon>
        <taxon>Bacilli</taxon>
        <taxon>Bacillales</taxon>
        <taxon>Bacillaceae</taxon>
        <taxon>Ornithinibacillus</taxon>
    </lineage>
</organism>
<dbReference type="EMBL" id="JBDIML010000001">
    <property type="protein sequence ID" value="MEN2765731.1"/>
    <property type="molecule type" value="Genomic_DNA"/>
</dbReference>
<evidence type="ECO:0000313" key="1">
    <source>
        <dbReference type="EMBL" id="MEN2765731.1"/>
    </source>
</evidence>
<protein>
    <submittedName>
        <fullName evidence="1">Uncharacterized protein</fullName>
    </submittedName>
</protein>